<reference evidence="4" key="1">
    <citation type="submission" date="2018-12" db="EMBL/GenBank/DDBJ databases">
        <title>Tengunoibacter tsumagoiensis gen. nov., sp. nov., Dictyobacter kobayashii sp. nov., D. alpinus sp. nov., and D. joshuensis sp. nov. and description of Dictyobacteraceae fam. nov. within the order Ktedonobacterales isolated from Tengu-no-mugimeshi.</title>
        <authorList>
            <person name="Wang C.M."/>
            <person name="Zheng Y."/>
            <person name="Sakai Y."/>
            <person name="Toyoda A."/>
            <person name="Minakuchi Y."/>
            <person name="Abe K."/>
            <person name="Yokota A."/>
            <person name="Yabe S."/>
        </authorList>
    </citation>
    <scope>NUCLEOTIDE SEQUENCE [LARGE SCALE GENOMIC DNA]</scope>
    <source>
        <strain evidence="4">S-27</strain>
    </source>
</reference>
<dbReference type="AlphaFoldDB" id="A0A401ZDI4"/>
<dbReference type="Gene3D" id="3.20.20.30">
    <property type="entry name" value="Luciferase-like domain"/>
    <property type="match status" value="1"/>
</dbReference>
<dbReference type="InterPro" id="IPR011251">
    <property type="entry name" value="Luciferase-like_dom"/>
</dbReference>
<name>A0A401ZDI4_9CHLR</name>
<comment type="caution">
    <text evidence="3">The sequence shown here is derived from an EMBL/GenBank/DDBJ whole genome shotgun (WGS) entry which is preliminary data.</text>
</comment>
<dbReference type="Pfam" id="PF00296">
    <property type="entry name" value="Bac_luciferase"/>
    <property type="match status" value="1"/>
</dbReference>
<evidence type="ECO:0000313" key="4">
    <source>
        <dbReference type="Proteomes" id="UP000287224"/>
    </source>
</evidence>
<gene>
    <name evidence="3" type="ORF">KDAU_22410</name>
</gene>
<dbReference type="Proteomes" id="UP000287224">
    <property type="component" value="Unassembled WGS sequence"/>
</dbReference>
<sequence length="333" mass="36884">MLQLGWKAGTEQYAPVELMEYAVAADKAGYDWVDVSDHFNPWSEEGQSAFTWTWLGAVAPQTQQIRLSTGVTCPILRYHPAMIAQAAATLSHFAPHRTGLGLGTGEALNEFAATGEWPSYAERRDRLAEAIEIIRALWSGEEVNYEGKYYQTRKAKLFTPPTSPIPMVISALVPHSAEFAGRYGDGLWTVGGKKPDLYQGIIKNFEAAARDAGKDPSKMVRIIELNVGYGADIEATIQAQLKYWAGTYIPALFDQQIYTPAMSQENGEVVGPDTVKSTGCFSNNIEDHVKFAQDYIDMGFDCLIFHNPGPDQKGFIEAYARDVMPRIRANNSR</sequence>
<dbReference type="NCBIfam" id="TIGR03557">
    <property type="entry name" value="F420_G6P_family"/>
    <property type="match status" value="1"/>
</dbReference>
<dbReference type="RefSeq" id="WP_126596015.1">
    <property type="nucleotide sequence ID" value="NZ_BIFQ01000001.1"/>
</dbReference>
<dbReference type="OrthoDB" id="180193at2"/>
<dbReference type="PANTHER" id="PTHR43244">
    <property type="match status" value="1"/>
</dbReference>
<dbReference type="GO" id="GO:0016705">
    <property type="term" value="F:oxidoreductase activity, acting on paired donors, with incorporation or reduction of molecular oxygen"/>
    <property type="evidence" value="ECO:0007669"/>
    <property type="project" value="InterPro"/>
</dbReference>
<dbReference type="InterPro" id="IPR036661">
    <property type="entry name" value="Luciferase-like_sf"/>
</dbReference>
<evidence type="ECO:0000256" key="1">
    <source>
        <dbReference type="ARBA" id="ARBA00023002"/>
    </source>
</evidence>
<dbReference type="InterPro" id="IPR019945">
    <property type="entry name" value="F420_G6P_DH-rel"/>
</dbReference>
<keyword evidence="1" id="KW-0560">Oxidoreductase</keyword>
<evidence type="ECO:0000313" key="3">
    <source>
        <dbReference type="EMBL" id="GCE04912.1"/>
    </source>
</evidence>
<organism evidence="3 4">
    <name type="scientific">Dictyobacter aurantiacus</name>
    <dbReference type="NCBI Taxonomy" id="1936993"/>
    <lineage>
        <taxon>Bacteria</taxon>
        <taxon>Bacillati</taxon>
        <taxon>Chloroflexota</taxon>
        <taxon>Ktedonobacteria</taxon>
        <taxon>Ktedonobacterales</taxon>
        <taxon>Dictyobacteraceae</taxon>
        <taxon>Dictyobacter</taxon>
    </lineage>
</organism>
<proteinExistence type="predicted"/>
<protein>
    <submittedName>
        <fullName evidence="3">LLM class F420-dependent oxidoreductase</fullName>
    </submittedName>
</protein>
<dbReference type="EMBL" id="BIFQ01000001">
    <property type="protein sequence ID" value="GCE04912.1"/>
    <property type="molecule type" value="Genomic_DNA"/>
</dbReference>
<dbReference type="PANTHER" id="PTHR43244:SF1">
    <property type="entry name" value="5,10-METHYLENETETRAHYDROMETHANOPTERIN REDUCTASE"/>
    <property type="match status" value="1"/>
</dbReference>
<dbReference type="CDD" id="cd01097">
    <property type="entry name" value="Tetrahydromethanopterin_reductase"/>
    <property type="match status" value="1"/>
</dbReference>
<dbReference type="InterPro" id="IPR050564">
    <property type="entry name" value="F420-G6PD/mer"/>
</dbReference>
<dbReference type="SUPFAM" id="SSF51679">
    <property type="entry name" value="Bacterial luciferase-like"/>
    <property type="match status" value="1"/>
</dbReference>
<feature type="domain" description="Luciferase-like" evidence="2">
    <location>
        <begin position="12"/>
        <end position="253"/>
    </location>
</feature>
<evidence type="ECO:0000259" key="2">
    <source>
        <dbReference type="Pfam" id="PF00296"/>
    </source>
</evidence>
<accession>A0A401ZDI4</accession>
<keyword evidence="4" id="KW-1185">Reference proteome</keyword>